<dbReference type="InterPro" id="IPR016181">
    <property type="entry name" value="Acyl_CoA_acyltransferase"/>
</dbReference>
<keyword evidence="2" id="KW-0808">Transferase</keyword>
<organism evidence="2">
    <name type="scientific">hydrocarbon metagenome</name>
    <dbReference type="NCBI Taxonomy" id="938273"/>
    <lineage>
        <taxon>unclassified sequences</taxon>
        <taxon>metagenomes</taxon>
        <taxon>ecological metagenomes</taxon>
    </lineage>
</organism>
<comment type="caution">
    <text evidence="2">The sequence shown here is derived from an EMBL/GenBank/DDBJ whole genome shotgun (WGS) entry which is preliminary data.</text>
</comment>
<dbReference type="GO" id="GO:0016747">
    <property type="term" value="F:acyltransferase activity, transferring groups other than amino-acyl groups"/>
    <property type="evidence" value="ECO:0007669"/>
    <property type="project" value="InterPro"/>
</dbReference>
<accession>A0A0W8G434</accession>
<protein>
    <submittedName>
        <fullName evidence="2">Histone acetyltransferase hpa2</fullName>
    </submittedName>
</protein>
<dbReference type="Pfam" id="PF00583">
    <property type="entry name" value="Acetyltransf_1"/>
    <property type="match status" value="1"/>
</dbReference>
<gene>
    <name evidence="2" type="ORF">ASZ90_002217</name>
</gene>
<feature type="domain" description="N-acetyltransferase" evidence="1">
    <location>
        <begin position="5"/>
        <end position="163"/>
    </location>
</feature>
<sequence>METPLHIREAALEAGLDAARELFREYAASLEFGLEFQDFEAELAGLPGRYAPPGGCLLVAEAEGGPVRFGGCVALRDLGHGVCEMKRLYVRPWFRGQGLGRRLAVAVIARARNLDYSRMRLDTISTMVQADGLYQSLGFFRIPAYCQNPVPGARFYEMRLTPPAA</sequence>
<dbReference type="PANTHER" id="PTHR43305">
    <property type="entry name" value="FAMILY N-ACETYLTRANSFERASE, PUTATIVE (AFU_ORTHOLOGUE AFUA_2G01380)-RELATED"/>
    <property type="match status" value="1"/>
</dbReference>
<dbReference type="InterPro" id="IPR052777">
    <property type="entry name" value="Acetyltransferase_Enz"/>
</dbReference>
<dbReference type="SUPFAM" id="SSF55729">
    <property type="entry name" value="Acyl-CoA N-acyltransferases (Nat)"/>
    <property type="match status" value="1"/>
</dbReference>
<proteinExistence type="predicted"/>
<reference evidence="2" key="1">
    <citation type="journal article" date="2015" name="Proc. Natl. Acad. Sci. U.S.A.">
        <title>Networks of energetic and metabolic interactions define dynamics in microbial communities.</title>
        <authorList>
            <person name="Embree M."/>
            <person name="Liu J.K."/>
            <person name="Al-Bassam M.M."/>
            <person name="Zengler K."/>
        </authorList>
    </citation>
    <scope>NUCLEOTIDE SEQUENCE</scope>
</reference>
<dbReference type="Gene3D" id="3.40.630.30">
    <property type="match status" value="1"/>
</dbReference>
<dbReference type="InterPro" id="IPR000182">
    <property type="entry name" value="GNAT_dom"/>
</dbReference>
<evidence type="ECO:0000313" key="2">
    <source>
        <dbReference type="EMBL" id="KUG27928.1"/>
    </source>
</evidence>
<dbReference type="AlphaFoldDB" id="A0A0W8G434"/>
<evidence type="ECO:0000259" key="1">
    <source>
        <dbReference type="PROSITE" id="PS51186"/>
    </source>
</evidence>
<dbReference type="PROSITE" id="PS51186">
    <property type="entry name" value="GNAT"/>
    <property type="match status" value="1"/>
</dbReference>
<dbReference type="PANTHER" id="PTHR43305:SF1">
    <property type="entry name" value="FAMILY N-ACETYLTRANSFERASE, PUTATIVE (AFU_ORTHOLOGUE AFUA_2G01380)-RELATED"/>
    <property type="match status" value="1"/>
</dbReference>
<name>A0A0W8G434_9ZZZZ</name>
<dbReference type="CDD" id="cd04301">
    <property type="entry name" value="NAT_SF"/>
    <property type="match status" value="1"/>
</dbReference>
<dbReference type="EMBL" id="LNQE01000275">
    <property type="protein sequence ID" value="KUG27928.1"/>
    <property type="molecule type" value="Genomic_DNA"/>
</dbReference>